<feature type="compositionally biased region" description="Low complexity" evidence="1">
    <location>
        <begin position="65"/>
        <end position="80"/>
    </location>
</feature>
<keyword evidence="4" id="KW-1185">Reference proteome</keyword>
<evidence type="ECO:0000259" key="2">
    <source>
        <dbReference type="Pfam" id="PF05627"/>
    </source>
</evidence>
<protein>
    <recommendedName>
        <fullName evidence="2">RIN4 pathogenic type III effector avirulence factor Avr cleavage site domain-containing protein</fullName>
    </recommendedName>
</protein>
<dbReference type="InterPro" id="IPR008700">
    <property type="entry name" value="TypeIII_avirulence_cleave"/>
</dbReference>
<dbReference type="InterPro" id="IPR040387">
    <property type="entry name" value="RIN4/NOI4"/>
</dbReference>
<reference evidence="3 4" key="1">
    <citation type="journal article" date="2024" name="G3 (Bethesda)">
        <title>Genome assembly of Hibiscus sabdariffa L. provides insights into metabolisms of medicinal natural products.</title>
        <authorList>
            <person name="Kim T."/>
        </authorList>
    </citation>
    <scope>NUCLEOTIDE SEQUENCE [LARGE SCALE GENOMIC DNA]</scope>
    <source>
        <strain evidence="3">TK-2024</strain>
        <tissue evidence="3">Old leaves</tissue>
    </source>
</reference>
<organism evidence="3 4">
    <name type="scientific">Hibiscus sabdariffa</name>
    <name type="common">roselle</name>
    <dbReference type="NCBI Taxonomy" id="183260"/>
    <lineage>
        <taxon>Eukaryota</taxon>
        <taxon>Viridiplantae</taxon>
        <taxon>Streptophyta</taxon>
        <taxon>Embryophyta</taxon>
        <taxon>Tracheophyta</taxon>
        <taxon>Spermatophyta</taxon>
        <taxon>Magnoliopsida</taxon>
        <taxon>eudicotyledons</taxon>
        <taxon>Gunneridae</taxon>
        <taxon>Pentapetalae</taxon>
        <taxon>rosids</taxon>
        <taxon>malvids</taxon>
        <taxon>Malvales</taxon>
        <taxon>Malvaceae</taxon>
        <taxon>Malvoideae</taxon>
        <taxon>Hibiscus</taxon>
    </lineage>
</organism>
<gene>
    <name evidence="3" type="ORF">V6N11_032806</name>
</gene>
<dbReference type="PANTHER" id="PTHR33159:SF49">
    <property type="entry name" value="RPM1-INTERACTING PROTEIN 4"/>
    <property type="match status" value="1"/>
</dbReference>
<dbReference type="PANTHER" id="PTHR33159">
    <property type="entry name" value="RPM1-INTERACTING PROTEIN 4 (RIN4) FAMILY PROTEIN"/>
    <property type="match status" value="1"/>
</dbReference>
<dbReference type="Proteomes" id="UP001396334">
    <property type="component" value="Unassembled WGS sequence"/>
</dbReference>
<feature type="region of interest" description="Disordered" evidence="1">
    <location>
        <begin position="1"/>
        <end position="155"/>
    </location>
</feature>
<name>A0ABR2T211_9ROSI</name>
<feature type="domain" description="RIN4 pathogenic type III effector avirulence factor Avr cleavage site" evidence="2">
    <location>
        <begin position="87"/>
        <end position="120"/>
    </location>
</feature>
<proteinExistence type="predicted"/>
<evidence type="ECO:0000313" key="3">
    <source>
        <dbReference type="EMBL" id="KAK9031427.1"/>
    </source>
</evidence>
<dbReference type="Pfam" id="PF05627">
    <property type="entry name" value="AvrRpt-cleavage"/>
    <property type="match status" value="1"/>
</dbReference>
<evidence type="ECO:0000256" key="1">
    <source>
        <dbReference type="SAM" id="MobiDB-lite"/>
    </source>
</evidence>
<comment type="caution">
    <text evidence="3">The sequence shown here is derived from an EMBL/GenBank/DDBJ whole genome shotgun (WGS) entry which is preliminary data.</text>
</comment>
<dbReference type="EMBL" id="JBBPBN010000010">
    <property type="protein sequence ID" value="KAK9031427.1"/>
    <property type="molecule type" value="Genomic_DNA"/>
</dbReference>
<accession>A0ABR2T211</accession>
<evidence type="ECO:0000313" key="4">
    <source>
        <dbReference type="Proteomes" id="UP001396334"/>
    </source>
</evidence>
<feature type="compositionally biased region" description="Basic and acidic residues" evidence="1">
    <location>
        <begin position="27"/>
        <end position="44"/>
    </location>
</feature>
<sequence>MADNPEASVEGPNSNRSLPDPLAADSAVEHHGEKSGPLDQHEKSASLVLGSGTENSNSGERKAGTGRSLVSSGSGRSNKSAGDKHRRAPSIPKFGDWDESDPASCENLTAIFESVKEEKKSPSFPTSPPQSSQTKRGVPSWFSKMSGCLNSRGNP</sequence>